<keyword evidence="5" id="KW-0436">Ligase</keyword>
<dbReference type="SUPFAM" id="SSF53623">
    <property type="entry name" value="MurD-like peptide ligases, catalytic domain"/>
    <property type="match status" value="1"/>
</dbReference>
<evidence type="ECO:0000259" key="4">
    <source>
        <dbReference type="Pfam" id="PF08245"/>
    </source>
</evidence>
<dbReference type="InterPro" id="IPR035911">
    <property type="entry name" value="MurE/MurF_N"/>
</dbReference>
<dbReference type="NCBIfam" id="TIGR01085">
    <property type="entry name" value="murE"/>
    <property type="match status" value="1"/>
</dbReference>
<feature type="domain" description="Mur ligase central" evidence="4">
    <location>
        <begin position="115"/>
        <end position="318"/>
    </location>
</feature>
<feature type="domain" description="Mur ligase C-terminal" evidence="3">
    <location>
        <begin position="358"/>
        <end position="473"/>
    </location>
</feature>
<dbReference type="Gene3D" id="3.40.1390.10">
    <property type="entry name" value="MurE/MurF, N-terminal domain"/>
    <property type="match status" value="1"/>
</dbReference>
<dbReference type="InterPro" id="IPR036565">
    <property type="entry name" value="Mur-like_cat_sf"/>
</dbReference>
<dbReference type="Pfam" id="PF01225">
    <property type="entry name" value="Mur_ligase"/>
    <property type="match status" value="1"/>
</dbReference>
<evidence type="ECO:0000259" key="2">
    <source>
        <dbReference type="Pfam" id="PF01225"/>
    </source>
</evidence>
<dbReference type="GO" id="GO:0005737">
    <property type="term" value="C:cytoplasm"/>
    <property type="evidence" value="ECO:0007669"/>
    <property type="project" value="InterPro"/>
</dbReference>
<dbReference type="InterPro" id="IPR004101">
    <property type="entry name" value="Mur_ligase_C"/>
</dbReference>
<dbReference type="InterPro" id="IPR000713">
    <property type="entry name" value="Mur_ligase_N"/>
</dbReference>
<dbReference type="EMBL" id="MG264610">
    <property type="protein sequence ID" value="AUG32784.1"/>
    <property type="molecule type" value="Genomic_DNA"/>
</dbReference>
<reference evidence="5" key="1">
    <citation type="submission" date="2017-10" db="EMBL/GenBank/DDBJ databases">
        <title>Paulinella longichromatophora chromatophore genome.</title>
        <authorList>
            <person name="Lhee D."/>
            <person name="Yoon H.S."/>
        </authorList>
    </citation>
    <scope>NUCLEOTIDE SEQUENCE</scope>
</reference>
<protein>
    <submittedName>
        <fullName evidence="5">UDP-N-acetylmuramoylalanyl-D-glutamate--2,6-diaminopimelate ligase</fullName>
    </submittedName>
</protein>
<dbReference type="PANTHER" id="PTHR23135:SF4">
    <property type="entry name" value="UDP-N-ACETYLMURAMOYL-L-ALANYL-D-GLUTAMATE--2,6-DIAMINOPIMELATE LIGASE MURE HOMOLOG, CHLOROPLASTIC"/>
    <property type="match status" value="1"/>
</dbReference>
<accession>A0A2H4ZQI5</accession>
<dbReference type="SUPFAM" id="SSF53244">
    <property type="entry name" value="MurD-like peptide ligases, peptide-binding domain"/>
    <property type="match status" value="1"/>
</dbReference>
<keyword evidence="5" id="KW-0934">Plastid</keyword>
<evidence type="ECO:0000256" key="1">
    <source>
        <dbReference type="ARBA" id="ARBA00005898"/>
    </source>
</evidence>
<gene>
    <name evidence="5" type="primary">murE</name>
    <name evidence="5" type="ORF">PLO_812</name>
</gene>
<dbReference type="PANTHER" id="PTHR23135">
    <property type="entry name" value="MUR LIGASE FAMILY MEMBER"/>
    <property type="match status" value="1"/>
</dbReference>
<sequence length="502" mass="55127">MSQFLHTLLKSIGCDSIESLPNDRIHAISYDSRKIVPGSLFVGLPGNQFNGGNFWASALVDGATVTLHKQLTGSGDLPANQYIYLTINQQINEWISLLSSHFWQHPSRWIVLIGVTGTNGKTTVTHLIEHLSGTSGHPSALFGTLVNRWPGYSAIAKNTTESNDQVQLQLGLAVEAGARIGAMEVSSHALHQHRIIGSQFCGAIFTNLSQDHLDYHRSVESYFEAKASLFEPPLLSNSFGSAVVNIDDIWGAKLAKRLGSRCWRSSLINKKAELTIESINLSSKGISGTIITPRGKGKLQSPLIGHFNLMNLLQALGILLQQRGFSLPLLLEAVKTFRGVPGRMQDASLYLNKARVTPYVIVDYAHTPDGLEKAILAIKPFVIDSLICIFGCGGDRDRSKRSLMGKIAAQLVDRLIITSDNPRFENPEEIIQDILTGIPTDQIILVEKNRAIAIMSTLAAASPNDFILILGKGHEDYQNVQNNNVYFDDLEEAKKYMSGRFV</sequence>
<dbReference type="Pfam" id="PF02875">
    <property type="entry name" value="Mur_ligase_C"/>
    <property type="match status" value="1"/>
</dbReference>
<comment type="similarity">
    <text evidence="1">Belongs to the MurCDEF family. MurE subfamily.</text>
</comment>
<dbReference type="Pfam" id="PF08245">
    <property type="entry name" value="Mur_ligase_M"/>
    <property type="match status" value="1"/>
</dbReference>
<dbReference type="NCBIfam" id="NF001126">
    <property type="entry name" value="PRK00139.1-4"/>
    <property type="match status" value="1"/>
</dbReference>
<dbReference type="Gene3D" id="3.40.1190.10">
    <property type="entry name" value="Mur-like, catalytic domain"/>
    <property type="match status" value="1"/>
</dbReference>
<dbReference type="AlphaFoldDB" id="A0A2H4ZQI5"/>
<dbReference type="GO" id="GO:0016881">
    <property type="term" value="F:acid-amino acid ligase activity"/>
    <property type="evidence" value="ECO:0007669"/>
    <property type="project" value="InterPro"/>
</dbReference>
<dbReference type="GO" id="GO:0051301">
    <property type="term" value="P:cell division"/>
    <property type="evidence" value="ECO:0007669"/>
    <property type="project" value="InterPro"/>
</dbReference>
<name>A0A2H4ZQI5_9EUKA</name>
<feature type="domain" description="Mur ligase N-terminal catalytic" evidence="2">
    <location>
        <begin position="24"/>
        <end position="68"/>
    </location>
</feature>
<dbReference type="Gene3D" id="3.90.190.20">
    <property type="entry name" value="Mur ligase, C-terminal domain"/>
    <property type="match status" value="1"/>
</dbReference>
<organism evidence="5">
    <name type="scientific">Paulinella longichromatophora</name>
    <dbReference type="NCBI Taxonomy" id="1708747"/>
    <lineage>
        <taxon>Eukaryota</taxon>
        <taxon>Sar</taxon>
        <taxon>Rhizaria</taxon>
        <taxon>Cercozoa</taxon>
        <taxon>Imbricatea</taxon>
        <taxon>Silicofilosea</taxon>
        <taxon>Euglyphida</taxon>
        <taxon>Paulinellidae</taxon>
        <taxon>Paulinella</taxon>
    </lineage>
</organism>
<dbReference type="GO" id="GO:0005524">
    <property type="term" value="F:ATP binding"/>
    <property type="evidence" value="ECO:0007669"/>
    <property type="project" value="InterPro"/>
</dbReference>
<dbReference type="SUPFAM" id="SSF63418">
    <property type="entry name" value="MurE/MurF N-terminal domain"/>
    <property type="match status" value="1"/>
</dbReference>
<evidence type="ECO:0000313" key="5">
    <source>
        <dbReference type="EMBL" id="AUG32784.1"/>
    </source>
</evidence>
<dbReference type="InterPro" id="IPR013221">
    <property type="entry name" value="Mur_ligase_cen"/>
</dbReference>
<geneLocation type="plastid" evidence="5"/>
<dbReference type="InterPro" id="IPR005761">
    <property type="entry name" value="UDP-N-AcMur-Glu-dNH2Pim_ligase"/>
</dbReference>
<evidence type="ECO:0000259" key="3">
    <source>
        <dbReference type="Pfam" id="PF02875"/>
    </source>
</evidence>
<proteinExistence type="inferred from homology"/>
<dbReference type="InterPro" id="IPR036615">
    <property type="entry name" value="Mur_ligase_C_dom_sf"/>
</dbReference>
<dbReference type="GO" id="GO:0008360">
    <property type="term" value="P:regulation of cell shape"/>
    <property type="evidence" value="ECO:0007669"/>
    <property type="project" value="InterPro"/>
</dbReference>
<dbReference type="HAMAP" id="MF_00208">
    <property type="entry name" value="MurE"/>
    <property type="match status" value="1"/>
</dbReference>